<dbReference type="Pfam" id="PF07686">
    <property type="entry name" value="V-set"/>
    <property type="match status" value="1"/>
</dbReference>
<feature type="compositionally biased region" description="Low complexity" evidence="5">
    <location>
        <begin position="153"/>
        <end position="166"/>
    </location>
</feature>
<organism evidence="9 10">
    <name type="scientific">Catagonus wagneri</name>
    <name type="common">Chacoan peccary</name>
    <dbReference type="NCBI Taxonomy" id="51154"/>
    <lineage>
        <taxon>Eukaryota</taxon>
        <taxon>Metazoa</taxon>
        <taxon>Chordata</taxon>
        <taxon>Craniata</taxon>
        <taxon>Vertebrata</taxon>
        <taxon>Euteleostomi</taxon>
        <taxon>Mammalia</taxon>
        <taxon>Eutheria</taxon>
        <taxon>Laurasiatheria</taxon>
        <taxon>Artiodactyla</taxon>
        <taxon>Suina</taxon>
        <taxon>Tayassuidae</taxon>
        <taxon>Catagonus</taxon>
    </lineage>
</organism>
<dbReference type="InterPro" id="IPR003599">
    <property type="entry name" value="Ig_sub"/>
</dbReference>
<dbReference type="PANTHER" id="PTHR15549:SF26">
    <property type="entry name" value="AXIAL BUDDING PATTERN PROTEIN 2-RELATED"/>
    <property type="match status" value="1"/>
</dbReference>
<evidence type="ECO:0000256" key="1">
    <source>
        <dbReference type="ARBA" id="ARBA00004167"/>
    </source>
</evidence>
<feature type="signal peptide" evidence="7">
    <location>
        <begin position="1"/>
        <end position="16"/>
    </location>
</feature>
<evidence type="ECO:0000259" key="8">
    <source>
        <dbReference type="PROSITE" id="PS50835"/>
    </source>
</evidence>
<keyword evidence="4 6" id="KW-0472">Membrane</keyword>
<feature type="chain" id="PRO_5034862369" evidence="7">
    <location>
        <begin position="17"/>
        <end position="284"/>
    </location>
</feature>
<dbReference type="Proteomes" id="UP000694540">
    <property type="component" value="Unplaced"/>
</dbReference>
<dbReference type="GO" id="GO:0042288">
    <property type="term" value="F:MHC class I protein binding"/>
    <property type="evidence" value="ECO:0007669"/>
    <property type="project" value="TreeGrafter"/>
</dbReference>
<dbReference type="Ensembl" id="ENSCWAT00000019138.1">
    <property type="protein sequence ID" value="ENSCWAP00000017649.1"/>
    <property type="gene ID" value="ENSCWAG00000013409.1"/>
</dbReference>
<feature type="transmembrane region" description="Helical" evidence="6">
    <location>
        <begin position="181"/>
        <end position="205"/>
    </location>
</feature>
<evidence type="ECO:0000256" key="6">
    <source>
        <dbReference type="SAM" id="Phobius"/>
    </source>
</evidence>
<reference evidence="9" key="2">
    <citation type="submission" date="2025-09" db="UniProtKB">
        <authorList>
            <consortium name="Ensembl"/>
        </authorList>
    </citation>
    <scope>IDENTIFICATION</scope>
</reference>
<evidence type="ECO:0000256" key="2">
    <source>
        <dbReference type="ARBA" id="ARBA00022692"/>
    </source>
</evidence>
<sequence>MGLPLLLLLLPASLQADHWAQHCAYSYFGMTQPRQLSAPEGGSVRIPFSFSYPCNSGKISDVKISWRWKHFHGDFIYNTTPKFIHKNFKDRLVLNWKEGTKNGSLQISNLRREDKGFYFCRVEMITERCHKQKWQSINGTNLTITHAQTTTLGSTTTTTTAGLGTSENQRSSGSWPLSTEATVGIVLAGAVLIIAIVGLIVYLWWKKSKGLQTKARTPARGSFQNTEEQYENIGNNVQQPDPKLEQNEDGIFYASLSLQSVASPPCPPPQWGPQEETLYSVLKA</sequence>
<reference evidence="9" key="1">
    <citation type="submission" date="2025-08" db="UniProtKB">
        <authorList>
            <consortium name="Ensembl"/>
        </authorList>
    </citation>
    <scope>IDENTIFICATION</scope>
</reference>
<dbReference type="SUPFAM" id="SSF48726">
    <property type="entry name" value="Immunoglobulin"/>
    <property type="match status" value="1"/>
</dbReference>
<proteinExistence type="predicted"/>
<feature type="domain" description="Ig-like" evidence="8">
    <location>
        <begin position="11"/>
        <end position="123"/>
    </location>
</feature>
<comment type="subcellular location">
    <subcellularLocation>
        <location evidence="1">Membrane</location>
        <topology evidence="1">Single-pass membrane protein</topology>
    </subcellularLocation>
</comment>
<keyword evidence="7" id="KW-0732">Signal</keyword>
<dbReference type="GO" id="GO:0016020">
    <property type="term" value="C:membrane"/>
    <property type="evidence" value="ECO:0007669"/>
    <property type="project" value="UniProtKB-SubCell"/>
</dbReference>
<dbReference type="AlphaFoldDB" id="A0A8C3WPH5"/>
<dbReference type="InterPro" id="IPR013106">
    <property type="entry name" value="Ig_V-set"/>
</dbReference>
<keyword evidence="2 6" id="KW-0812">Transmembrane</keyword>
<evidence type="ECO:0000256" key="4">
    <source>
        <dbReference type="ARBA" id="ARBA00023136"/>
    </source>
</evidence>
<dbReference type="GO" id="GO:0071944">
    <property type="term" value="C:cell periphery"/>
    <property type="evidence" value="ECO:0007669"/>
    <property type="project" value="UniProtKB-ARBA"/>
</dbReference>
<dbReference type="SMART" id="SM00409">
    <property type="entry name" value="IG"/>
    <property type="match status" value="1"/>
</dbReference>
<evidence type="ECO:0000313" key="9">
    <source>
        <dbReference type="Ensembl" id="ENSCWAP00000017649.1"/>
    </source>
</evidence>
<keyword evidence="3 6" id="KW-1133">Transmembrane helix</keyword>
<name>A0A8C3WPH5_9CETA</name>
<dbReference type="GeneTree" id="ENSGT00940000163799"/>
<keyword evidence="10" id="KW-1185">Reference proteome</keyword>
<dbReference type="InterPro" id="IPR013783">
    <property type="entry name" value="Ig-like_fold"/>
</dbReference>
<evidence type="ECO:0000256" key="5">
    <source>
        <dbReference type="SAM" id="MobiDB-lite"/>
    </source>
</evidence>
<dbReference type="Gene3D" id="2.60.40.10">
    <property type="entry name" value="Immunoglobulins"/>
    <property type="match status" value="1"/>
</dbReference>
<feature type="region of interest" description="Disordered" evidence="5">
    <location>
        <begin position="153"/>
        <end position="174"/>
    </location>
</feature>
<evidence type="ECO:0000313" key="10">
    <source>
        <dbReference type="Proteomes" id="UP000694540"/>
    </source>
</evidence>
<dbReference type="InterPro" id="IPR036179">
    <property type="entry name" value="Ig-like_dom_sf"/>
</dbReference>
<dbReference type="InterPro" id="IPR051694">
    <property type="entry name" value="Immunoregulatory_rcpt-like"/>
</dbReference>
<protein>
    <submittedName>
        <fullName evidence="9">Paired immunoglobin like type 2 receptor alpha</fullName>
    </submittedName>
</protein>
<evidence type="ECO:0000256" key="7">
    <source>
        <dbReference type="SAM" id="SignalP"/>
    </source>
</evidence>
<dbReference type="InterPro" id="IPR007110">
    <property type="entry name" value="Ig-like_dom"/>
</dbReference>
<dbReference type="PANTHER" id="PTHR15549">
    <property type="entry name" value="PAIRED IMMUNOGLOBULIN-LIKE TYPE 2 RECEPTOR"/>
    <property type="match status" value="1"/>
</dbReference>
<dbReference type="PROSITE" id="PS50835">
    <property type="entry name" value="IG_LIKE"/>
    <property type="match status" value="1"/>
</dbReference>
<accession>A0A8C3WPH5</accession>
<evidence type="ECO:0000256" key="3">
    <source>
        <dbReference type="ARBA" id="ARBA00022989"/>
    </source>
</evidence>